<accession>A0ABP6MTB2</accession>
<evidence type="ECO:0000313" key="6">
    <source>
        <dbReference type="EMBL" id="GAA3120363.1"/>
    </source>
</evidence>
<name>A0ABP6MTB2_9ACTN</name>
<evidence type="ECO:0000256" key="1">
    <source>
        <dbReference type="ARBA" id="ARBA00008857"/>
    </source>
</evidence>
<sequence>MAHVKDLWTVTTRLPDGTSRKVRTARYGKGKRWLAVWLDPDGRERSAAFERKVDAEKKASEMEVDVGRGDYIDPHAGKILFGEVAERWLQSRLVDPATMIRYDSLYRLHVAPAFAHRQVRSILPSHVQRWISDLSARFDASTVQTSFLVLQGVLDLAVADEALRKNPAKSPIVQVPRRLAGEIEAWSDEQVHAVIDAHPGLFRTVPIVGAACGLRQGELFGLALEDVDFDEMSLRVRRQIKKLGKDFVYALPKSDRERLVPLPSWAAQAIRLHVERYPPLLCSLPWEKPGGKLRTHNLLFRWTDDDFIKYRSYSELVWKPALATAGLIPAPAKDARQRKRFATTRKEGLHQLRHYYASVMLAGGVSVRELAEYLGHKDPAFTLRVYAHLQPGSHDRARKVIDDRLFRPRVVPEVTLQAESR</sequence>
<evidence type="ECO:0000313" key="7">
    <source>
        <dbReference type="Proteomes" id="UP001500320"/>
    </source>
</evidence>
<proteinExistence type="inferred from homology"/>
<feature type="domain" description="Tyr recombinase" evidence="5">
    <location>
        <begin position="181"/>
        <end position="402"/>
    </location>
</feature>
<comment type="caution">
    <text evidence="6">The sequence shown here is derived from an EMBL/GenBank/DDBJ whole genome shotgun (WGS) entry which is preliminary data.</text>
</comment>
<keyword evidence="7" id="KW-1185">Reference proteome</keyword>
<dbReference type="CDD" id="cd01189">
    <property type="entry name" value="INT_ICEBs1_C_like"/>
    <property type="match status" value="1"/>
</dbReference>
<dbReference type="InterPro" id="IPR011010">
    <property type="entry name" value="DNA_brk_join_enz"/>
</dbReference>
<dbReference type="Proteomes" id="UP001500320">
    <property type="component" value="Unassembled WGS sequence"/>
</dbReference>
<dbReference type="RefSeq" id="WP_344856183.1">
    <property type="nucleotide sequence ID" value="NZ_BAAAUT010000005.1"/>
</dbReference>
<evidence type="ECO:0000256" key="4">
    <source>
        <dbReference type="ARBA" id="ARBA00023172"/>
    </source>
</evidence>
<evidence type="ECO:0000256" key="2">
    <source>
        <dbReference type="ARBA" id="ARBA00022908"/>
    </source>
</evidence>
<dbReference type="InterPro" id="IPR050090">
    <property type="entry name" value="Tyrosine_recombinase_XerCD"/>
</dbReference>
<dbReference type="EMBL" id="BAAAUT010000005">
    <property type="protein sequence ID" value="GAA3120363.1"/>
    <property type="molecule type" value="Genomic_DNA"/>
</dbReference>
<reference evidence="7" key="1">
    <citation type="journal article" date="2019" name="Int. J. Syst. Evol. Microbiol.">
        <title>The Global Catalogue of Microorganisms (GCM) 10K type strain sequencing project: providing services to taxonomists for standard genome sequencing and annotation.</title>
        <authorList>
            <consortium name="The Broad Institute Genomics Platform"/>
            <consortium name="The Broad Institute Genome Sequencing Center for Infectious Disease"/>
            <person name="Wu L."/>
            <person name="Ma J."/>
        </authorList>
    </citation>
    <scope>NUCLEOTIDE SEQUENCE [LARGE SCALE GENOMIC DNA]</scope>
    <source>
        <strain evidence="7">JCM 9373</strain>
    </source>
</reference>
<keyword evidence="2" id="KW-0229">DNA integration</keyword>
<keyword evidence="4" id="KW-0233">DNA recombination</keyword>
<dbReference type="Pfam" id="PF14659">
    <property type="entry name" value="Phage_int_SAM_3"/>
    <property type="match status" value="1"/>
</dbReference>
<protein>
    <recommendedName>
        <fullName evidence="5">Tyr recombinase domain-containing protein</fullName>
    </recommendedName>
</protein>
<dbReference type="InterPro" id="IPR013762">
    <property type="entry name" value="Integrase-like_cat_sf"/>
</dbReference>
<dbReference type="PANTHER" id="PTHR30349:SF64">
    <property type="entry name" value="PROPHAGE INTEGRASE INTD-RELATED"/>
    <property type="match status" value="1"/>
</dbReference>
<dbReference type="PANTHER" id="PTHR30349">
    <property type="entry name" value="PHAGE INTEGRASE-RELATED"/>
    <property type="match status" value="1"/>
</dbReference>
<dbReference type="InterPro" id="IPR002104">
    <property type="entry name" value="Integrase_catalytic"/>
</dbReference>
<dbReference type="Gene3D" id="1.10.150.130">
    <property type="match status" value="1"/>
</dbReference>
<dbReference type="Gene3D" id="1.10.443.10">
    <property type="entry name" value="Intergrase catalytic core"/>
    <property type="match status" value="1"/>
</dbReference>
<dbReference type="InterPro" id="IPR010998">
    <property type="entry name" value="Integrase_recombinase_N"/>
</dbReference>
<comment type="similarity">
    <text evidence="1">Belongs to the 'phage' integrase family.</text>
</comment>
<dbReference type="Pfam" id="PF00589">
    <property type="entry name" value="Phage_integrase"/>
    <property type="match status" value="1"/>
</dbReference>
<evidence type="ECO:0000256" key="3">
    <source>
        <dbReference type="ARBA" id="ARBA00023125"/>
    </source>
</evidence>
<dbReference type="PROSITE" id="PS51898">
    <property type="entry name" value="TYR_RECOMBINASE"/>
    <property type="match status" value="1"/>
</dbReference>
<dbReference type="InterPro" id="IPR004107">
    <property type="entry name" value="Integrase_SAM-like_N"/>
</dbReference>
<keyword evidence="3" id="KW-0238">DNA-binding</keyword>
<evidence type="ECO:0000259" key="5">
    <source>
        <dbReference type="PROSITE" id="PS51898"/>
    </source>
</evidence>
<gene>
    <name evidence="6" type="ORF">GCM10010466_09110</name>
</gene>
<organism evidence="6 7">
    <name type="scientific">Planomonospora alba</name>
    <dbReference type="NCBI Taxonomy" id="161354"/>
    <lineage>
        <taxon>Bacteria</taxon>
        <taxon>Bacillati</taxon>
        <taxon>Actinomycetota</taxon>
        <taxon>Actinomycetes</taxon>
        <taxon>Streptosporangiales</taxon>
        <taxon>Streptosporangiaceae</taxon>
        <taxon>Planomonospora</taxon>
    </lineage>
</organism>
<dbReference type="SUPFAM" id="SSF56349">
    <property type="entry name" value="DNA breaking-rejoining enzymes"/>
    <property type="match status" value="1"/>
</dbReference>